<sequence>MSNHQNKQIRTNMICDNQQNPYTTAQSRIYFNSHIPPPISSNLRPCDSPASSPLRHSRSEQDDEDDFTLVTNKKRRNNDKNAISEYDQDKELLNNYYPNVYKQHQHRSSRFVTAPSTSNPYSNQQNQAFDQQQITMEAARYAQTRLPFPPFIIRFSSGNILEKRVAQEIKNYLKDNFQTDICIANIRRSTLKCQQNDYDFLIYVKDADSFCSLFDKHKWPQQICGENFSFPSTPSFPPQLSLIVKNVDLRINLDEFCADLKAVHTDIHNVIRLKNKFQNCIKLVKIEILSPTSRNEILSDGKLTINGITYDIEEYLAPASVLICSKCMAIGHFKKQCKEINGTCKICGISCPDLRQHSCSLVSKCVHYNGEHNSNALKCPIVKTFRAELTKKLLSTKISSSSTAATKFNSNNYHYDPANFPPLPNPQRWTTNTNATNSVVTKIDELISSMAKVNISLERIISKNDQYEQFMNDKIKFDEMTSKKLDELITTGNNFKTVITQHQCKITRHENIFTKLIFPILDEISTFLLTINIDKHGGILDADFKVKINRMRAQLDNARLNKEI</sequence>
<evidence type="ECO:0000256" key="1">
    <source>
        <dbReference type="SAM" id="MobiDB-lite"/>
    </source>
</evidence>
<comment type="caution">
    <text evidence="2">The sequence shown here is derived from an EMBL/GenBank/DDBJ whole genome shotgun (WGS) entry which is preliminary data.</text>
</comment>
<dbReference type="EMBL" id="CAJNOO010001122">
    <property type="protein sequence ID" value="CAF1100322.1"/>
    <property type="molecule type" value="Genomic_DNA"/>
</dbReference>
<accession>A0A814P8D9</accession>
<dbReference type="OrthoDB" id="10022108at2759"/>
<proteinExistence type="predicted"/>
<gene>
    <name evidence="2" type="ORF">RFH988_LOCUS19281</name>
</gene>
<evidence type="ECO:0000313" key="2">
    <source>
        <dbReference type="EMBL" id="CAF1100322.1"/>
    </source>
</evidence>
<organism evidence="2 3">
    <name type="scientific">Rotaria sordida</name>
    <dbReference type="NCBI Taxonomy" id="392033"/>
    <lineage>
        <taxon>Eukaryota</taxon>
        <taxon>Metazoa</taxon>
        <taxon>Spiralia</taxon>
        <taxon>Gnathifera</taxon>
        <taxon>Rotifera</taxon>
        <taxon>Eurotatoria</taxon>
        <taxon>Bdelloidea</taxon>
        <taxon>Philodinida</taxon>
        <taxon>Philodinidae</taxon>
        <taxon>Rotaria</taxon>
    </lineage>
</organism>
<protein>
    <recommendedName>
        <fullName evidence="4">Gag-like protein</fullName>
    </recommendedName>
</protein>
<evidence type="ECO:0008006" key="4">
    <source>
        <dbReference type="Google" id="ProtNLM"/>
    </source>
</evidence>
<dbReference type="Proteomes" id="UP000663882">
    <property type="component" value="Unassembled WGS sequence"/>
</dbReference>
<name>A0A814P8D9_9BILA</name>
<feature type="region of interest" description="Disordered" evidence="1">
    <location>
        <begin position="33"/>
        <end position="66"/>
    </location>
</feature>
<evidence type="ECO:0000313" key="3">
    <source>
        <dbReference type="Proteomes" id="UP000663882"/>
    </source>
</evidence>
<reference evidence="2" key="1">
    <citation type="submission" date="2021-02" db="EMBL/GenBank/DDBJ databases">
        <authorList>
            <person name="Nowell W R."/>
        </authorList>
    </citation>
    <scope>NUCLEOTIDE SEQUENCE</scope>
</reference>
<dbReference type="AlphaFoldDB" id="A0A814P8D9"/>